<feature type="transmembrane region" description="Helical" evidence="6">
    <location>
        <begin position="437"/>
        <end position="455"/>
    </location>
</feature>
<dbReference type="PANTHER" id="PTHR43243">
    <property type="entry name" value="INNER MEMBRANE TRANSPORTER YGJI-RELATED"/>
    <property type="match status" value="1"/>
</dbReference>
<dbReference type="Pfam" id="PF13520">
    <property type="entry name" value="AA_permease_2"/>
    <property type="match status" value="1"/>
</dbReference>
<keyword evidence="4 6" id="KW-1133">Transmembrane helix</keyword>
<feature type="transmembrane region" description="Helical" evidence="6">
    <location>
        <begin position="255"/>
        <end position="282"/>
    </location>
</feature>
<proteinExistence type="predicted"/>
<accession>A0A1S1U7K2</accession>
<sequence>MSLFRTKNLDDMIAHSKKPGGLAKVLGPFDLVLMGIGAIVGTGIFVLTGTGALTAGPALSLSFVVAAVACCFAALCYAEFASTVPVAGSIYTYSYATLGELAAWMIGWDLLLEYGLAAAAVSVGWSGYFQSLLAGFGITLPAALTAAPGALPGVTTFINLPALVIMLLLTAMLGWGVRESARLNNIMVAIKVGVVLLFIIFGARHVQPANWQPYMPFGYHGMLSAAALVFFAFIGFDAVTSAAEEVKKPSRDLPIGIIGSLAVCAVLYVVVSAIMTGIVPYQKFLGVDHPVSLALQYAGENWIAGFVDLGAILGMTTVILVMAFGQTRIIFAMSRDGLLPKRLSTVHPRFHTPFFATWLVGIVFGLIAAVIPLNILAELINIGTLAAFTMVSIAVVVLRKKRPDLPRAFRCPGVPYVPALAVILCVGLMTFLSWVTWMAFTIWLVIGLVIYFGYARRRSLLHPPQ</sequence>
<evidence type="ECO:0000256" key="6">
    <source>
        <dbReference type="SAM" id="Phobius"/>
    </source>
</evidence>
<dbReference type="Proteomes" id="UP000179840">
    <property type="component" value="Unassembled WGS sequence"/>
</dbReference>
<dbReference type="PANTHER" id="PTHR43243:SF4">
    <property type="entry name" value="CATIONIC AMINO ACID TRANSPORTER 4"/>
    <property type="match status" value="1"/>
</dbReference>
<dbReference type="EMBL" id="LFKP01000008">
    <property type="protein sequence ID" value="OHV96089.1"/>
    <property type="molecule type" value="Genomic_DNA"/>
</dbReference>
<dbReference type="AlphaFoldDB" id="A0A1S1U7K2"/>
<evidence type="ECO:0000313" key="7">
    <source>
        <dbReference type="EMBL" id="OHV96089.1"/>
    </source>
</evidence>
<gene>
    <name evidence="7" type="ORF">AKG95_14740</name>
</gene>
<dbReference type="InterPro" id="IPR002293">
    <property type="entry name" value="AA/rel_permease1"/>
</dbReference>
<feature type="transmembrane region" description="Helical" evidence="6">
    <location>
        <begin position="223"/>
        <end position="243"/>
    </location>
</feature>
<evidence type="ECO:0000256" key="4">
    <source>
        <dbReference type="ARBA" id="ARBA00022989"/>
    </source>
</evidence>
<evidence type="ECO:0000313" key="8">
    <source>
        <dbReference type="Proteomes" id="UP000179840"/>
    </source>
</evidence>
<dbReference type="Gene3D" id="1.20.1740.10">
    <property type="entry name" value="Amino acid/polyamine transporter I"/>
    <property type="match status" value="1"/>
</dbReference>
<name>A0A1S1U7K2_9BURK</name>
<dbReference type="GO" id="GO:0015171">
    <property type="term" value="F:amino acid transmembrane transporter activity"/>
    <property type="evidence" value="ECO:0007669"/>
    <property type="project" value="TreeGrafter"/>
</dbReference>
<dbReference type="GO" id="GO:0016020">
    <property type="term" value="C:membrane"/>
    <property type="evidence" value="ECO:0007669"/>
    <property type="project" value="UniProtKB-SubCell"/>
</dbReference>
<feature type="transmembrane region" description="Helical" evidence="6">
    <location>
        <begin position="59"/>
        <end position="81"/>
    </location>
</feature>
<evidence type="ECO:0000256" key="5">
    <source>
        <dbReference type="ARBA" id="ARBA00023136"/>
    </source>
</evidence>
<feature type="transmembrane region" description="Helical" evidence="6">
    <location>
        <begin position="101"/>
        <end position="125"/>
    </location>
</feature>
<comment type="caution">
    <text evidence="7">The sequence shown here is derived from an EMBL/GenBank/DDBJ whole genome shotgun (WGS) entry which is preliminary data.</text>
</comment>
<feature type="transmembrane region" description="Helical" evidence="6">
    <location>
        <begin position="411"/>
        <end position="431"/>
    </location>
</feature>
<reference evidence="7 8" key="1">
    <citation type="submission" date="2015-06" db="EMBL/GenBank/DDBJ databases">
        <title>Draft genome sequencing of a biphenyl-degrading bacterium, Janthinobacterium lividum MEG1.</title>
        <authorList>
            <person name="Shimodaira J."/>
            <person name="Hatta T."/>
        </authorList>
    </citation>
    <scope>NUCLEOTIDE SEQUENCE [LARGE SCALE GENOMIC DNA]</scope>
    <source>
        <strain evidence="7 8">MEG1</strain>
    </source>
</reference>
<protein>
    <submittedName>
        <fullName evidence="7">Amino acid permease</fullName>
    </submittedName>
</protein>
<comment type="subcellular location">
    <subcellularLocation>
        <location evidence="1">Membrane</location>
        <topology evidence="1">Multi-pass membrane protein</topology>
    </subcellularLocation>
</comment>
<feature type="transmembrane region" description="Helical" evidence="6">
    <location>
        <begin position="25"/>
        <end position="47"/>
    </location>
</feature>
<dbReference type="RefSeq" id="WP_071077564.1">
    <property type="nucleotide sequence ID" value="NZ_LFKP01000008.1"/>
</dbReference>
<evidence type="ECO:0000256" key="3">
    <source>
        <dbReference type="ARBA" id="ARBA00022692"/>
    </source>
</evidence>
<feature type="transmembrane region" description="Helical" evidence="6">
    <location>
        <begin position="183"/>
        <end position="203"/>
    </location>
</feature>
<evidence type="ECO:0000256" key="1">
    <source>
        <dbReference type="ARBA" id="ARBA00004141"/>
    </source>
</evidence>
<keyword evidence="5 6" id="KW-0472">Membrane</keyword>
<keyword evidence="2" id="KW-0813">Transport</keyword>
<dbReference type="PIRSF" id="PIRSF006060">
    <property type="entry name" value="AA_transporter"/>
    <property type="match status" value="1"/>
</dbReference>
<keyword evidence="3 6" id="KW-0812">Transmembrane</keyword>
<feature type="transmembrane region" description="Helical" evidence="6">
    <location>
        <begin position="379"/>
        <end position="399"/>
    </location>
</feature>
<feature type="transmembrane region" description="Helical" evidence="6">
    <location>
        <begin position="352"/>
        <end position="373"/>
    </location>
</feature>
<evidence type="ECO:0000256" key="2">
    <source>
        <dbReference type="ARBA" id="ARBA00022448"/>
    </source>
</evidence>
<feature type="transmembrane region" description="Helical" evidence="6">
    <location>
        <begin position="302"/>
        <end position="331"/>
    </location>
</feature>
<organism evidence="7 8">
    <name type="scientific">Janthinobacterium lividum</name>
    <dbReference type="NCBI Taxonomy" id="29581"/>
    <lineage>
        <taxon>Bacteria</taxon>
        <taxon>Pseudomonadati</taxon>
        <taxon>Pseudomonadota</taxon>
        <taxon>Betaproteobacteria</taxon>
        <taxon>Burkholderiales</taxon>
        <taxon>Oxalobacteraceae</taxon>
        <taxon>Janthinobacterium</taxon>
    </lineage>
</organism>
<feature type="transmembrane region" description="Helical" evidence="6">
    <location>
        <begin position="132"/>
        <end position="151"/>
    </location>
</feature>
<feature type="transmembrane region" description="Helical" evidence="6">
    <location>
        <begin position="157"/>
        <end position="176"/>
    </location>
</feature>